<evidence type="ECO:0000256" key="6">
    <source>
        <dbReference type="ARBA" id="ARBA00023136"/>
    </source>
</evidence>
<dbReference type="EMBL" id="BONZ01000081">
    <property type="protein sequence ID" value="GIH19507.1"/>
    <property type="molecule type" value="Genomic_DNA"/>
</dbReference>
<reference evidence="9" key="1">
    <citation type="submission" date="2021-01" db="EMBL/GenBank/DDBJ databases">
        <title>Whole genome shotgun sequence of Rugosimonospora africana NBRC 104875.</title>
        <authorList>
            <person name="Komaki H."/>
            <person name="Tamura T."/>
        </authorList>
    </citation>
    <scope>NUCLEOTIDE SEQUENCE</scope>
    <source>
        <strain evidence="9">NBRC 104875</strain>
    </source>
</reference>
<dbReference type="InterPro" id="IPR000515">
    <property type="entry name" value="MetI-like"/>
</dbReference>
<feature type="transmembrane region" description="Helical" evidence="7">
    <location>
        <begin position="266"/>
        <end position="285"/>
    </location>
</feature>
<gene>
    <name evidence="9" type="ORF">Raf01_76790</name>
</gene>
<dbReference type="SUPFAM" id="SSF161098">
    <property type="entry name" value="MetI-like"/>
    <property type="match status" value="1"/>
</dbReference>
<dbReference type="InterPro" id="IPR035906">
    <property type="entry name" value="MetI-like_sf"/>
</dbReference>
<dbReference type="Proteomes" id="UP000642748">
    <property type="component" value="Unassembled WGS sequence"/>
</dbReference>
<evidence type="ECO:0000259" key="8">
    <source>
        <dbReference type="PROSITE" id="PS50928"/>
    </source>
</evidence>
<comment type="subcellular location">
    <subcellularLocation>
        <location evidence="1 7">Cell membrane</location>
        <topology evidence="1 7">Multi-pass membrane protein</topology>
    </subcellularLocation>
</comment>
<feature type="transmembrane region" description="Helical" evidence="7">
    <location>
        <begin position="150"/>
        <end position="171"/>
    </location>
</feature>
<dbReference type="AlphaFoldDB" id="A0A8J3R0E8"/>
<sequence>MATDIRPVRRATPARPDWPRLVAHVLLALCAVAFVAPLLLVLSASFSSEHAIDQHGYSFLPHGFTTFAYRYVIGDPTQIIQAYGISIFVTVVGTVASLLVMSMLAYTLARREYVLRAPLAFYVLFAMLFNGGLVPSYIFITQYLHLRNNLMVLILPYLVSPWFVLLLRTYFLSLPVDIMDAARVDGAGELRTFFQIVLPLSTPALATVGLLTALIYWNDWWLGLLYIDKSDLSPVQLLLYHIISNINFAASNSQTDNLASVPVQSVRMAIAVLAIGPIVAAFFFVQRYFVRGITIGGLKD</sequence>
<keyword evidence="10" id="KW-1185">Reference proteome</keyword>
<evidence type="ECO:0000256" key="3">
    <source>
        <dbReference type="ARBA" id="ARBA00022475"/>
    </source>
</evidence>
<evidence type="ECO:0000313" key="10">
    <source>
        <dbReference type="Proteomes" id="UP000642748"/>
    </source>
</evidence>
<feature type="transmembrane region" description="Helical" evidence="7">
    <location>
        <begin position="192"/>
        <end position="217"/>
    </location>
</feature>
<evidence type="ECO:0000256" key="2">
    <source>
        <dbReference type="ARBA" id="ARBA00022448"/>
    </source>
</evidence>
<keyword evidence="2 7" id="KW-0813">Transport</keyword>
<keyword evidence="3" id="KW-1003">Cell membrane</keyword>
<dbReference type="CDD" id="cd06261">
    <property type="entry name" value="TM_PBP2"/>
    <property type="match status" value="1"/>
</dbReference>
<dbReference type="PROSITE" id="PS50928">
    <property type="entry name" value="ABC_TM1"/>
    <property type="match status" value="1"/>
</dbReference>
<evidence type="ECO:0000313" key="9">
    <source>
        <dbReference type="EMBL" id="GIH19507.1"/>
    </source>
</evidence>
<protein>
    <submittedName>
        <fullName evidence="9">ABC transporter permease</fullName>
    </submittedName>
</protein>
<keyword evidence="4 7" id="KW-0812">Transmembrane</keyword>
<keyword evidence="5 7" id="KW-1133">Transmembrane helix</keyword>
<evidence type="ECO:0000256" key="7">
    <source>
        <dbReference type="RuleBase" id="RU363032"/>
    </source>
</evidence>
<feature type="transmembrane region" description="Helical" evidence="7">
    <location>
        <begin position="80"/>
        <end position="107"/>
    </location>
</feature>
<evidence type="ECO:0000256" key="1">
    <source>
        <dbReference type="ARBA" id="ARBA00004651"/>
    </source>
</evidence>
<dbReference type="GO" id="GO:0005886">
    <property type="term" value="C:plasma membrane"/>
    <property type="evidence" value="ECO:0007669"/>
    <property type="project" value="UniProtKB-SubCell"/>
</dbReference>
<feature type="transmembrane region" description="Helical" evidence="7">
    <location>
        <begin position="119"/>
        <end position="144"/>
    </location>
</feature>
<evidence type="ECO:0000256" key="4">
    <source>
        <dbReference type="ARBA" id="ARBA00022692"/>
    </source>
</evidence>
<feature type="transmembrane region" description="Helical" evidence="7">
    <location>
        <begin position="21"/>
        <end position="42"/>
    </location>
</feature>
<organism evidence="9 10">
    <name type="scientific">Rugosimonospora africana</name>
    <dbReference type="NCBI Taxonomy" id="556532"/>
    <lineage>
        <taxon>Bacteria</taxon>
        <taxon>Bacillati</taxon>
        <taxon>Actinomycetota</taxon>
        <taxon>Actinomycetes</taxon>
        <taxon>Micromonosporales</taxon>
        <taxon>Micromonosporaceae</taxon>
        <taxon>Rugosimonospora</taxon>
    </lineage>
</organism>
<accession>A0A8J3R0E8</accession>
<dbReference type="Pfam" id="PF00528">
    <property type="entry name" value="BPD_transp_1"/>
    <property type="match status" value="1"/>
</dbReference>
<dbReference type="RefSeq" id="WP_203922960.1">
    <property type="nucleotide sequence ID" value="NZ_BONZ01000081.1"/>
</dbReference>
<name>A0A8J3R0E8_9ACTN</name>
<proteinExistence type="inferred from homology"/>
<comment type="caution">
    <text evidence="9">The sequence shown here is derived from an EMBL/GenBank/DDBJ whole genome shotgun (WGS) entry which is preliminary data.</text>
</comment>
<comment type="similarity">
    <text evidence="7">Belongs to the binding-protein-dependent transport system permease family.</text>
</comment>
<dbReference type="Gene3D" id="1.10.3720.10">
    <property type="entry name" value="MetI-like"/>
    <property type="match status" value="1"/>
</dbReference>
<dbReference type="PANTHER" id="PTHR43744">
    <property type="entry name" value="ABC TRANSPORTER PERMEASE PROTEIN MG189-RELATED-RELATED"/>
    <property type="match status" value="1"/>
</dbReference>
<dbReference type="PANTHER" id="PTHR43744:SF9">
    <property type="entry name" value="POLYGALACTURONAN_RHAMNOGALACTURONAN TRANSPORT SYSTEM PERMEASE PROTEIN YTCP"/>
    <property type="match status" value="1"/>
</dbReference>
<feature type="domain" description="ABC transmembrane type-1" evidence="8">
    <location>
        <begin position="83"/>
        <end position="279"/>
    </location>
</feature>
<dbReference type="GO" id="GO:0055085">
    <property type="term" value="P:transmembrane transport"/>
    <property type="evidence" value="ECO:0007669"/>
    <property type="project" value="InterPro"/>
</dbReference>
<keyword evidence="6 7" id="KW-0472">Membrane</keyword>
<evidence type="ECO:0000256" key="5">
    <source>
        <dbReference type="ARBA" id="ARBA00022989"/>
    </source>
</evidence>